<accession>A0A2B7Y530</accession>
<protein>
    <submittedName>
        <fullName evidence="2">Uncharacterized protein</fullName>
    </submittedName>
</protein>
<sequence length="1097" mass="123292">MSSISWPIPGRLARYKPGQTRRLGIPYQKPEDWNALSLGPVPRSSGSISRYQRPYSVQPAIKHNGSVAGEAEPLDGSVAPSNRISNRYTRSKSSAPYRLRGMAAVASMTPSDYLVSALKDGGFEVGLYEGKDRHLDLSWIHPNNSRPRGTRGLKLRTLKDSGFPLRPPRLGKATVTGSYIRHLYPLLQNEQSSTNLDQEISRVFDDATLTYLSAGGYSVEDVVAWAWILTSPDSYRAALRYLAYENFNREKGLQRKQIPLFVLLFILRREHIKPHALKILLLEAWNLLGHPPRRSSVVSCEKPEINSARGGWDWSGDYNSLAILFVRLVRHARAVSPATLLPISAMFTSALGCHAITGGSGILKHKQACNLTFIYNRFLSLLSVRSHLQPFLWVSVQQRAQFQLLREMKEFRPPLVVNREGYQAVTTVQLAHKKTPEERKWAEFKSLSWPPWKEEKLGMDFERGNEGSQSRAFRSLTHMRNSGYTSRGWERVASTLSGWDTDGTPTIQTRTFHPHRNDRFSGHFKPPNNPKSKKDWTELSSLWSARIRSTRTIKEAWACFLSYQEKGIPKYSVYHIYSALIEKMLFHEKAMAHRSIPPNEALPGDGKEVFPDPSSPKDIIYVPSEPPSVEDLLPKMISDGVEPAGQFLALLLVHARSFDIGMQCLSHSGYSNAKVLALTTRPTSEVQQSVLSSIPQKVFAAFIAFLCKFSPARGVGQTGVVHMQQLFPIMLLDYHTPECVSLASTTTIYHQSDSVGSASTNATKSSSLSPAVALEHAIHLLRLRMPSHRRPWLHLLSAVANEKRRVPAHFRVPLSMQRVVCWFEICQVLEWMKEAHCDVDDEGLETVCRALSKVIITSSQDPEGAERGLKFAARAGCKRLNHHATIPGDIKGLVNAGIELVKGHFDRLRDIEGRRSSLLPKSRQTTESLGDDFPAVPTLFSGPAPAELHSLVRILGLAHDQDGLLRLLRWMKEYAGDISHASTERLDGRRSLRLTVVAFRVFLEGYWDDIVATTINPGTESSKDAAIHAIEEKHDQDDESEDLDYTEDAEYTMFSDPVLQEAYDIIESTECLQPWPIDEEVGEYLDIGLERLNKHVR</sequence>
<dbReference type="STRING" id="1447883.A0A2B7Y530"/>
<organism evidence="2 3">
    <name type="scientific">Polytolypa hystricis (strain UAMH7299)</name>
    <dbReference type="NCBI Taxonomy" id="1447883"/>
    <lineage>
        <taxon>Eukaryota</taxon>
        <taxon>Fungi</taxon>
        <taxon>Dikarya</taxon>
        <taxon>Ascomycota</taxon>
        <taxon>Pezizomycotina</taxon>
        <taxon>Eurotiomycetes</taxon>
        <taxon>Eurotiomycetidae</taxon>
        <taxon>Onygenales</taxon>
        <taxon>Onygenales incertae sedis</taxon>
        <taxon>Polytolypa</taxon>
    </lineage>
</organism>
<evidence type="ECO:0000313" key="2">
    <source>
        <dbReference type="EMBL" id="PGH16229.1"/>
    </source>
</evidence>
<dbReference type="EMBL" id="PDNA01000075">
    <property type="protein sequence ID" value="PGH16229.1"/>
    <property type="molecule type" value="Genomic_DNA"/>
</dbReference>
<dbReference type="OrthoDB" id="410701at2759"/>
<gene>
    <name evidence="2" type="ORF">AJ80_05252</name>
</gene>
<evidence type="ECO:0000256" key="1">
    <source>
        <dbReference type="SAM" id="MobiDB-lite"/>
    </source>
</evidence>
<evidence type="ECO:0000313" key="3">
    <source>
        <dbReference type="Proteomes" id="UP000224634"/>
    </source>
</evidence>
<feature type="region of interest" description="Disordered" evidence="1">
    <location>
        <begin position="511"/>
        <end position="535"/>
    </location>
</feature>
<dbReference type="AlphaFoldDB" id="A0A2B7Y530"/>
<proteinExistence type="predicted"/>
<reference evidence="2 3" key="1">
    <citation type="submission" date="2017-10" db="EMBL/GenBank/DDBJ databases">
        <title>Comparative genomics in systemic dimorphic fungi from Ajellomycetaceae.</title>
        <authorList>
            <person name="Munoz J.F."/>
            <person name="Mcewen J.G."/>
            <person name="Clay O.K."/>
            <person name="Cuomo C.A."/>
        </authorList>
    </citation>
    <scope>NUCLEOTIDE SEQUENCE [LARGE SCALE GENOMIC DNA]</scope>
    <source>
        <strain evidence="2 3">UAMH7299</strain>
    </source>
</reference>
<comment type="caution">
    <text evidence="2">The sequence shown here is derived from an EMBL/GenBank/DDBJ whole genome shotgun (WGS) entry which is preliminary data.</text>
</comment>
<keyword evidence="3" id="KW-1185">Reference proteome</keyword>
<dbReference type="Proteomes" id="UP000224634">
    <property type="component" value="Unassembled WGS sequence"/>
</dbReference>
<name>A0A2B7Y530_POLH7</name>